<accession>A0A2R6BDH1</accession>
<comment type="caution">
    <text evidence="6">The sequence shown here is derived from an EMBL/GenBank/DDBJ whole genome shotgun (WGS) entry which is preliminary data.</text>
</comment>
<dbReference type="InterPro" id="IPR007197">
    <property type="entry name" value="rSAM"/>
</dbReference>
<dbReference type="AlphaFoldDB" id="A0A2R6BDH1"/>
<evidence type="ECO:0000256" key="3">
    <source>
        <dbReference type="ARBA" id="ARBA00023004"/>
    </source>
</evidence>
<dbReference type="Pfam" id="PF23545">
    <property type="entry name" value="Zn_ribbon_HMPTM"/>
    <property type="match status" value="1"/>
</dbReference>
<keyword evidence="2" id="KW-0479">Metal-binding</keyword>
<dbReference type="InterPro" id="IPR058240">
    <property type="entry name" value="rSAM_sf"/>
</dbReference>
<dbReference type="PANTHER" id="PTHR43306">
    <property type="entry name" value="7,8-DIHYDRO-6-HYDROXYMETHYLPTERIN DIMETHYLTRANSFERASE"/>
    <property type="match status" value="1"/>
</dbReference>
<evidence type="ECO:0000256" key="4">
    <source>
        <dbReference type="ARBA" id="ARBA00023014"/>
    </source>
</evidence>
<keyword evidence="3" id="KW-0408">Iron</keyword>
<dbReference type="Pfam" id="PF04055">
    <property type="entry name" value="Radical_SAM"/>
    <property type="match status" value="1"/>
</dbReference>
<organism evidence="6 7">
    <name type="scientific">Candidatus Marsarchaeota G2 archaeon ECH_B_2</name>
    <dbReference type="NCBI Taxonomy" id="1978160"/>
    <lineage>
        <taxon>Archaea</taxon>
        <taxon>Candidatus Marsarchaeota</taxon>
        <taxon>Candidatus Marsarchaeota group 2</taxon>
    </lineage>
</organism>
<evidence type="ECO:0000313" key="6">
    <source>
        <dbReference type="EMBL" id="PSN96704.1"/>
    </source>
</evidence>
<dbReference type="SFLD" id="SFLDG01067">
    <property type="entry name" value="SPASM/twitch_domain_containing"/>
    <property type="match status" value="1"/>
</dbReference>
<evidence type="ECO:0000313" key="7">
    <source>
        <dbReference type="Proteomes" id="UP000241284"/>
    </source>
</evidence>
<reference evidence="6 7" key="1">
    <citation type="submission" date="2017-04" db="EMBL/GenBank/DDBJ databases">
        <title>Novel microbial lineages endemic to geothermal iron-oxide mats fill important gaps in the evolutionary history of Archaea.</title>
        <authorList>
            <person name="Jay Z.J."/>
            <person name="Beam J.P."/>
            <person name="Dlakic M."/>
            <person name="Rusch D.B."/>
            <person name="Kozubal M.A."/>
            <person name="Inskeep W.P."/>
        </authorList>
    </citation>
    <scope>NUCLEOTIDE SEQUENCE [LARGE SCALE GENOMIC DNA]</scope>
    <source>
        <strain evidence="6">ECH_B_2</strain>
    </source>
</reference>
<keyword evidence="4" id="KW-0411">Iron-sulfur</keyword>
<feature type="domain" description="Radical SAM core" evidence="5">
    <location>
        <begin position="100"/>
        <end position="325"/>
    </location>
</feature>
<dbReference type="SFLD" id="SFLDG01100">
    <property type="entry name" value="methyltransferase_(Class_D)"/>
    <property type="match status" value="1"/>
</dbReference>
<evidence type="ECO:0000256" key="2">
    <source>
        <dbReference type="ARBA" id="ARBA00022723"/>
    </source>
</evidence>
<dbReference type="InterPro" id="IPR034474">
    <property type="entry name" value="Methyltransferase_Class_D"/>
</dbReference>
<evidence type="ECO:0000256" key="1">
    <source>
        <dbReference type="ARBA" id="ARBA00022691"/>
    </source>
</evidence>
<proteinExistence type="predicted"/>
<sequence length="554" mass="62636">MATEVIPVDTISRHVITETKSVCPECNLVLPATVYERDGRVYMDKVCPEHGRTEELYFGSYDMYVKFSRYLHNGKGTENPNVRKVGCDCPNNCGLCESHLSHTGLANLVVTNRCDLTCWYCFFYAKKGVEGAYVYEPSLQDIKEMAEQLRAERPVPGNAVQITGGEPTIREDLPEIIRIIKSTGVDHIQLNTNGINIALKPELAKIYREAGVNTLYMSFDGVTPKTNPKNHWEAPHTIEACRKAGLGIVLVPTVIKSVNDHELGDIIRFAQSNMDVIRAVNFQPVSLTGRMTKSEREKYRITIPDCIQRIEDQTGGMIPKEAWFPVPSCVPITHFVEAITKKPQYELSIHFACGAGTYVFENKGKLVPITNFVDVEGLLEYLQEKTEELEAGGNKYVVAAKILSRLPTFIDKDNQPEGINFAKLLFNALVRHNYSALGELHKRTLFLGMMHFQDKYNHDEERLRRCDIHYLTPDNRIIPFCAFNVFPEWYRDAIQAKYGTPIEEWEKKTGRTLEQGLYRGTLRRGKKAAVAGCAVGALTGEKQDHKVVELQVKQ</sequence>
<dbReference type="GO" id="GO:0046872">
    <property type="term" value="F:metal ion binding"/>
    <property type="evidence" value="ECO:0007669"/>
    <property type="project" value="UniProtKB-KW"/>
</dbReference>
<dbReference type="Gene3D" id="3.20.20.70">
    <property type="entry name" value="Aldolase class I"/>
    <property type="match status" value="1"/>
</dbReference>
<evidence type="ECO:0000259" key="5">
    <source>
        <dbReference type="PROSITE" id="PS51918"/>
    </source>
</evidence>
<dbReference type="Proteomes" id="UP000241284">
    <property type="component" value="Unassembled WGS sequence"/>
</dbReference>
<dbReference type="GO" id="GO:0008168">
    <property type="term" value="F:methyltransferase activity"/>
    <property type="evidence" value="ECO:0007669"/>
    <property type="project" value="InterPro"/>
</dbReference>
<dbReference type="SUPFAM" id="SSF102114">
    <property type="entry name" value="Radical SAM enzymes"/>
    <property type="match status" value="1"/>
</dbReference>
<dbReference type="EMBL" id="NEXH01000001">
    <property type="protein sequence ID" value="PSN96704.1"/>
    <property type="molecule type" value="Genomic_DNA"/>
</dbReference>
<dbReference type="PROSITE" id="PS51918">
    <property type="entry name" value="RADICAL_SAM"/>
    <property type="match status" value="1"/>
</dbReference>
<protein>
    <submittedName>
        <fullName evidence="6">Radical SAM protein</fullName>
    </submittedName>
</protein>
<keyword evidence="1" id="KW-0949">S-adenosyl-L-methionine</keyword>
<dbReference type="SFLD" id="SFLDF00385">
    <property type="entry name" value="7_8-dihydro-6-hydroxymethylpte"/>
    <property type="match status" value="1"/>
</dbReference>
<dbReference type="NCBIfam" id="NF045702">
    <property type="entry name" value="rSAM_GDGT_ether"/>
    <property type="match status" value="1"/>
</dbReference>
<dbReference type="InterPro" id="IPR034471">
    <property type="entry name" value="GDGT/MA_synthase"/>
</dbReference>
<dbReference type="InterPro" id="IPR056488">
    <property type="entry name" value="Zn_ribbon_HMPTM"/>
</dbReference>
<dbReference type="CDD" id="cd01335">
    <property type="entry name" value="Radical_SAM"/>
    <property type="match status" value="1"/>
</dbReference>
<dbReference type="GO" id="GO:0051539">
    <property type="term" value="F:4 iron, 4 sulfur cluster binding"/>
    <property type="evidence" value="ECO:0007669"/>
    <property type="project" value="InterPro"/>
</dbReference>
<dbReference type="InterPro" id="IPR013785">
    <property type="entry name" value="Aldolase_TIM"/>
</dbReference>
<gene>
    <name evidence="6" type="ORF">B9Q06_00730</name>
</gene>
<dbReference type="PANTHER" id="PTHR43306:SF1">
    <property type="entry name" value="7,8-DIHYDRO-6-HYDROXYMETHYLPTERIN DIMETHYLTRANSFERASE"/>
    <property type="match status" value="1"/>
</dbReference>
<name>A0A2R6BDH1_9ARCH</name>
<dbReference type="SFLD" id="SFLDS00029">
    <property type="entry name" value="Radical_SAM"/>
    <property type="match status" value="1"/>
</dbReference>